<dbReference type="AlphaFoldDB" id="A0AAW2XTF1"/>
<dbReference type="GO" id="GO:0016020">
    <property type="term" value="C:membrane"/>
    <property type="evidence" value="ECO:0007669"/>
    <property type="project" value="TreeGrafter"/>
</dbReference>
<evidence type="ECO:0000313" key="2">
    <source>
        <dbReference type="EMBL" id="KAL0455576.1"/>
    </source>
</evidence>
<reference evidence="2" key="1">
    <citation type="submission" date="2020-06" db="EMBL/GenBank/DDBJ databases">
        <authorList>
            <person name="Li T."/>
            <person name="Hu X."/>
            <person name="Zhang T."/>
            <person name="Song X."/>
            <person name="Zhang H."/>
            <person name="Dai N."/>
            <person name="Sheng W."/>
            <person name="Hou X."/>
            <person name="Wei L."/>
        </authorList>
    </citation>
    <scope>NUCLEOTIDE SEQUENCE</scope>
    <source>
        <strain evidence="2">KEN1</strain>
        <tissue evidence="2">Leaf</tissue>
    </source>
</reference>
<dbReference type="EMBL" id="JACGWN010000003">
    <property type="protein sequence ID" value="KAL0455576.1"/>
    <property type="molecule type" value="Genomic_DNA"/>
</dbReference>
<gene>
    <name evidence="2" type="ORF">Slati_0896800</name>
</gene>
<dbReference type="PANTHER" id="PTHR11040:SF70">
    <property type="entry name" value="OS05G0316100 PROTEIN"/>
    <property type="match status" value="1"/>
</dbReference>
<keyword evidence="1" id="KW-0812">Transmembrane</keyword>
<proteinExistence type="predicted"/>
<accession>A0AAW2XTF1</accession>
<name>A0AAW2XTF1_9LAMI</name>
<keyword evidence="1" id="KW-1133">Transmembrane helix</keyword>
<reference evidence="2" key="2">
    <citation type="journal article" date="2024" name="Plant">
        <title>Genomic evolution and insights into agronomic trait innovations of Sesamum species.</title>
        <authorList>
            <person name="Miao H."/>
            <person name="Wang L."/>
            <person name="Qu L."/>
            <person name="Liu H."/>
            <person name="Sun Y."/>
            <person name="Le M."/>
            <person name="Wang Q."/>
            <person name="Wei S."/>
            <person name="Zheng Y."/>
            <person name="Lin W."/>
            <person name="Duan Y."/>
            <person name="Cao H."/>
            <person name="Xiong S."/>
            <person name="Wang X."/>
            <person name="Wei L."/>
            <person name="Li C."/>
            <person name="Ma Q."/>
            <person name="Ju M."/>
            <person name="Zhao R."/>
            <person name="Li G."/>
            <person name="Mu C."/>
            <person name="Tian Q."/>
            <person name="Mei H."/>
            <person name="Zhang T."/>
            <person name="Gao T."/>
            <person name="Zhang H."/>
        </authorList>
    </citation>
    <scope>NUCLEOTIDE SEQUENCE</scope>
    <source>
        <strain evidence="2">KEN1</strain>
    </source>
</reference>
<dbReference type="GO" id="GO:0005385">
    <property type="term" value="F:zinc ion transmembrane transporter activity"/>
    <property type="evidence" value="ECO:0007669"/>
    <property type="project" value="TreeGrafter"/>
</dbReference>
<dbReference type="PANTHER" id="PTHR11040">
    <property type="entry name" value="ZINC/IRON TRANSPORTER"/>
    <property type="match status" value="1"/>
</dbReference>
<sequence>MKECSGWCDRWSGTKHSVNSDRSGNEMGDWQGGNNRVSVSTVAFFTLAMATATGLGALPFFFVELDPQWAGICNGMAVGVMLAASFDLIQEGQGHGSGSWLVLGIFIWLCKKFLEECGEASMLDIKGAEATTVILVAGIMTLHSSEEGSGLGVSFAGSKGLSKGILVTLAIVVHKYT</sequence>
<evidence type="ECO:0000256" key="1">
    <source>
        <dbReference type="SAM" id="Phobius"/>
    </source>
</evidence>
<comment type="caution">
    <text evidence="2">The sequence shown here is derived from an EMBL/GenBank/DDBJ whole genome shotgun (WGS) entry which is preliminary data.</text>
</comment>
<protein>
    <submittedName>
        <fullName evidence="2">Zinc transporter</fullName>
    </submittedName>
</protein>
<feature type="transmembrane region" description="Helical" evidence="1">
    <location>
        <begin position="42"/>
        <end position="63"/>
    </location>
</feature>
<keyword evidence="1" id="KW-0472">Membrane</keyword>
<organism evidence="2">
    <name type="scientific">Sesamum latifolium</name>
    <dbReference type="NCBI Taxonomy" id="2727402"/>
    <lineage>
        <taxon>Eukaryota</taxon>
        <taxon>Viridiplantae</taxon>
        <taxon>Streptophyta</taxon>
        <taxon>Embryophyta</taxon>
        <taxon>Tracheophyta</taxon>
        <taxon>Spermatophyta</taxon>
        <taxon>Magnoliopsida</taxon>
        <taxon>eudicotyledons</taxon>
        <taxon>Gunneridae</taxon>
        <taxon>Pentapetalae</taxon>
        <taxon>asterids</taxon>
        <taxon>lamiids</taxon>
        <taxon>Lamiales</taxon>
        <taxon>Pedaliaceae</taxon>
        <taxon>Sesamum</taxon>
    </lineage>
</organism>